<dbReference type="PRINTS" id="PR00607">
    <property type="entry name" value="CYTCHROMECIE"/>
</dbReference>
<dbReference type="InterPro" id="IPR002323">
    <property type="entry name" value="Cyt_CIE"/>
</dbReference>
<dbReference type="RefSeq" id="WP_147223741.1">
    <property type="nucleotide sequence ID" value="NZ_CAJGYY010000001.1"/>
</dbReference>
<proteinExistence type="predicted"/>
<dbReference type="AlphaFoldDB" id="A0A5C7A1B7"/>
<accession>A0A5C7A1B7</accession>
<evidence type="ECO:0000256" key="3">
    <source>
        <dbReference type="ARBA" id="ARBA00022723"/>
    </source>
</evidence>
<comment type="caution">
    <text evidence="8">The sequence shown here is derived from an EMBL/GenBank/DDBJ whole genome shotgun (WGS) entry which is preliminary data.</text>
</comment>
<dbReference type="OrthoDB" id="9814708at2"/>
<gene>
    <name evidence="8" type="ORF">ES754_08480</name>
</gene>
<evidence type="ECO:0000256" key="5">
    <source>
        <dbReference type="ARBA" id="ARBA00023004"/>
    </source>
</evidence>
<dbReference type="Proteomes" id="UP000321903">
    <property type="component" value="Unassembled WGS sequence"/>
</dbReference>
<dbReference type="GO" id="GO:0020037">
    <property type="term" value="F:heme binding"/>
    <property type="evidence" value="ECO:0007669"/>
    <property type="project" value="InterPro"/>
</dbReference>
<evidence type="ECO:0000256" key="2">
    <source>
        <dbReference type="ARBA" id="ARBA00022617"/>
    </source>
</evidence>
<reference evidence="8 9" key="1">
    <citation type="submission" date="2019-08" db="EMBL/GenBank/DDBJ databases">
        <title>Genome sequence of Psychrobacter frigidicola ACAM304 (type strain).</title>
        <authorList>
            <person name="Bowman J.P."/>
        </authorList>
    </citation>
    <scope>NUCLEOTIDE SEQUENCE [LARGE SCALE GENOMIC DNA]</scope>
    <source>
        <strain evidence="8 9">ACAM 304</strain>
    </source>
</reference>
<keyword evidence="5 6" id="KW-0408">Iron</keyword>
<sequence length="111" mass="11694">MRAITALLAKTIHALGGVIATLIMGTAIMSHAVAADIPAIYNSSCAACHDSGALNAPKKGDKVAWDTLKQKKGMPVLLNSVKSGMIQMPAGGLCEDCNDDSYRKLIEYMSK</sequence>
<evidence type="ECO:0000256" key="6">
    <source>
        <dbReference type="PROSITE-ProRule" id="PRU00433"/>
    </source>
</evidence>
<name>A0A5C7A1B7_9GAMM</name>
<dbReference type="Gene3D" id="1.10.760.10">
    <property type="entry name" value="Cytochrome c-like domain"/>
    <property type="match status" value="1"/>
</dbReference>
<keyword evidence="1" id="KW-0813">Transport</keyword>
<evidence type="ECO:0000259" key="7">
    <source>
        <dbReference type="PROSITE" id="PS51007"/>
    </source>
</evidence>
<dbReference type="SUPFAM" id="SSF46626">
    <property type="entry name" value="Cytochrome c"/>
    <property type="match status" value="1"/>
</dbReference>
<dbReference type="PANTHER" id="PTHR40942:SF2">
    <property type="entry name" value="CYTOCHROME-RELATED"/>
    <property type="match status" value="1"/>
</dbReference>
<keyword evidence="3 6" id="KW-0479">Metal-binding</keyword>
<keyword evidence="2 6" id="KW-0349">Heme</keyword>
<dbReference type="PROSITE" id="PS51007">
    <property type="entry name" value="CYTC"/>
    <property type="match status" value="1"/>
</dbReference>
<dbReference type="PANTHER" id="PTHR40942">
    <property type="match status" value="1"/>
</dbReference>
<dbReference type="Pfam" id="PF13442">
    <property type="entry name" value="Cytochrome_CBB3"/>
    <property type="match status" value="1"/>
</dbReference>
<dbReference type="InterPro" id="IPR009056">
    <property type="entry name" value="Cyt_c-like_dom"/>
</dbReference>
<dbReference type="InterPro" id="IPR036909">
    <property type="entry name" value="Cyt_c-like_dom_sf"/>
</dbReference>
<feature type="domain" description="Cytochrome c" evidence="7">
    <location>
        <begin position="32"/>
        <end position="111"/>
    </location>
</feature>
<evidence type="ECO:0000256" key="4">
    <source>
        <dbReference type="ARBA" id="ARBA00022982"/>
    </source>
</evidence>
<evidence type="ECO:0000256" key="1">
    <source>
        <dbReference type="ARBA" id="ARBA00022448"/>
    </source>
</evidence>
<keyword evidence="4" id="KW-0249">Electron transport</keyword>
<protein>
    <submittedName>
        <fullName evidence="8">Cytochrome c5 family protein</fullName>
    </submittedName>
</protein>
<dbReference type="GO" id="GO:0009055">
    <property type="term" value="F:electron transfer activity"/>
    <property type="evidence" value="ECO:0007669"/>
    <property type="project" value="InterPro"/>
</dbReference>
<evidence type="ECO:0000313" key="9">
    <source>
        <dbReference type="Proteomes" id="UP000321903"/>
    </source>
</evidence>
<organism evidence="8 9">
    <name type="scientific">Psychrobacter frigidicola</name>
    <dbReference type="NCBI Taxonomy" id="45611"/>
    <lineage>
        <taxon>Bacteria</taxon>
        <taxon>Pseudomonadati</taxon>
        <taxon>Pseudomonadota</taxon>
        <taxon>Gammaproteobacteria</taxon>
        <taxon>Moraxellales</taxon>
        <taxon>Moraxellaceae</taxon>
        <taxon>Psychrobacter</taxon>
    </lineage>
</organism>
<keyword evidence="9" id="KW-1185">Reference proteome</keyword>
<dbReference type="EMBL" id="VORZ01000002">
    <property type="protein sequence ID" value="TXD97036.1"/>
    <property type="molecule type" value="Genomic_DNA"/>
</dbReference>
<dbReference type="GO" id="GO:0005506">
    <property type="term" value="F:iron ion binding"/>
    <property type="evidence" value="ECO:0007669"/>
    <property type="project" value="InterPro"/>
</dbReference>
<evidence type="ECO:0000313" key="8">
    <source>
        <dbReference type="EMBL" id="TXD97036.1"/>
    </source>
</evidence>